<gene>
    <name evidence="2" type="ORF">OVA965_LOCUS44933</name>
    <name evidence="3" type="ORF">TMI583_LOCUS48027</name>
</gene>
<dbReference type="PANTHER" id="PTHR31569:SF4">
    <property type="entry name" value="SWIM-TYPE DOMAIN-CONTAINING PROTEIN"/>
    <property type="match status" value="1"/>
</dbReference>
<organism evidence="2 4">
    <name type="scientific">Didymodactylos carnosus</name>
    <dbReference type="NCBI Taxonomy" id="1234261"/>
    <lineage>
        <taxon>Eukaryota</taxon>
        <taxon>Metazoa</taxon>
        <taxon>Spiralia</taxon>
        <taxon>Gnathifera</taxon>
        <taxon>Rotifera</taxon>
        <taxon>Eurotatoria</taxon>
        <taxon>Bdelloidea</taxon>
        <taxon>Philodinida</taxon>
        <taxon>Philodinidae</taxon>
        <taxon>Didymodactylos</taxon>
    </lineage>
</organism>
<dbReference type="PANTHER" id="PTHR31569">
    <property type="entry name" value="SWIM-TYPE DOMAIN-CONTAINING PROTEIN"/>
    <property type="match status" value="1"/>
</dbReference>
<reference evidence="2" key="1">
    <citation type="submission" date="2021-02" db="EMBL/GenBank/DDBJ databases">
        <authorList>
            <person name="Nowell W R."/>
        </authorList>
    </citation>
    <scope>NUCLEOTIDE SEQUENCE</scope>
</reference>
<dbReference type="InterPro" id="IPR052579">
    <property type="entry name" value="Zinc_finger_SWIM"/>
</dbReference>
<dbReference type="InterPro" id="IPR048324">
    <property type="entry name" value="ZSWIM1-3_RNaseH-like"/>
</dbReference>
<dbReference type="Proteomes" id="UP000682733">
    <property type="component" value="Unassembled WGS sequence"/>
</dbReference>
<dbReference type="AlphaFoldDB" id="A0A8S2GCL8"/>
<evidence type="ECO:0000313" key="2">
    <source>
        <dbReference type="EMBL" id="CAF1653186.1"/>
    </source>
</evidence>
<dbReference type="EMBL" id="CAJNOK010066994">
    <property type="protein sequence ID" value="CAF1653186.1"/>
    <property type="molecule type" value="Genomic_DNA"/>
</dbReference>
<comment type="caution">
    <text evidence="2">The sequence shown here is derived from an EMBL/GenBank/DDBJ whole genome shotgun (WGS) entry which is preliminary data.</text>
</comment>
<sequence length="105" mass="11909">MLGDNNGKFCTVKDITNVLTKMKPPSTQKENILVQKALEDIKVIDPDATVIVRTDEQNQVESILIATSGMKENFKKFGQMIFLDSTYKINVENFSLYCFLIQDSL</sequence>
<proteinExistence type="predicted"/>
<feature type="non-terminal residue" evidence="2">
    <location>
        <position position="105"/>
    </location>
</feature>
<dbReference type="Proteomes" id="UP000677228">
    <property type="component" value="Unassembled WGS sequence"/>
</dbReference>
<evidence type="ECO:0000313" key="3">
    <source>
        <dbReference type="EMBL" id="CAF4502831.1"/>
    </source>
</evidence>
<dbReference type="EMBL" id="CAJOBA010095855">
    <property type="protein sequence ID" value="CAF4502831.1"/>
    <property type="molecule type" value="Genomic_DNA"/>
</dbReference>
<name>A0A8S2GCL8_9BILA</name>
<feature type="domain" description="ZSWIM1/3 RNaseH-like" evidence="1">
    <location>
        <begin position="45"/>
        <end position="104"/>
    </location>
</feature>
<feature type="non-terminal residue" evidence="2">
    <location>
        <position position="1"/>
    </location>
</feature>
<evidence type="ECO:0000313" key="4">
    <source>
        <dbReference type="Proteomes" id="UP000677228"/>
    </source>
</evidence>
<protein>
    <recommendedName>
        <fullName evidence="1">ZSWIM1/3 RNaseH-like domain-containing protein</fullName>
    </recommendedName>
</protein>
<accession>A0A8S2GCL8</accession>
<dbReference type="Pfam" id="PF21056">
    <property type="entry name" value="ZSWIM1-3_RNaseH-like"/>
    <property type="match status" value="1"/>
</dbReference>
<evidence type="ECO:0000259" key="1">
    <source>
        <dbReference type="Pfam" id="PF21056"/>
    </source>
</evidence>